<reference evidence="1 2" key="1">
    <citation type="journal article" date="2019" name="Sci. Rep.">
        <title>Comparative genomics of chytrid fungi reveal insights into the obligate biotrophic and pathogenic lifestyle of Synchytrium endobioticum.</title>
        <authorList>
            <person name="van de Vossenberg B.T.L.H."/>
            <person name="Warris S."/>
            <person name="Nguyen H.D.T."/>
            <person name="van Gent-Pelzer M.P.E."/>
            <person name="Joly D.L."/>
            <person name="van de Geest H.C."/>
            <person name="Bonants P.J.M."/>
            <person name="Smith D.S."/>
            <person name="Levesque C.A."/>
            <person name="van der Lee T.A.J."/>
        </authorList>
    </citation>
    <scope>NUCLEOTIDE SEQUENCE [LARGE SCALE GENOMIC DNA]</scope>
    <source>
        <strain evidence="1 2">MB42</strain>
    </source>
</reference>
<sequence length="78" mass="8635">MNQTDVISGFPMVLTLPAYADSLQHAPPSPDIVKQHRPKEALPVRNAFCLYCTTKSRASDVKLNSMKTTSVDNNCKLE</sequence>
<evidence type="ECO:0000313" key="1">
    <source>
        <dbReference type="EMBL" id="TPX47350.1"/>
    </source>
</evidence>
<comment type="caution">
    <text evidence="1">The sequence shown here is derived from an EMBL/GenBank/DDBJ whole genome shotgun (WGS) entry which is preliminary data.</text>
</comment>
<protein>
    <submittedName>
        <fullName evidence="1">Uncharacterized protein</fullName>
    </submittedName>
</protein>
<name>A0A507D901_9FUNG</name>
<dbReference type="VEuPathDB" id="FungiDB:SeMB42_g03357"/>
<accession>A0A507D901</accession>
<dbReference type="AlphaFoldDB" id="A0A507D901"/>
<keyword evidence="2" id="KW-1185">Reference proteome</keyword>
<dbReference type="EMBL" id="QEAN01000118">
    <property type="protein sequence ID" value="TPX47350.1"/>
    <property type="molecule type" value="Genomic_DNA"/>
</dbReference>
<gene>
    <name evidence="1" type="ORF">SeMB42_g03357</name>
</gene>
<organism evidence="1 2">
    <name type="scientific">Synchytrium endobioticum</name>
    <dbReference type="NCBI Taxonomy" id="286115"/>
    <lineage>
        <taxon>Eukaryota</taxon>
        <taxon>Fungi</taxon>
        <taxon>Fungi incertae sedis</taxon>
        <taxon>Chytridiomycota</taxon>
        <taxon>Chytridiomycota incertae sedis</taxon>
        <taxon>Chytridiomycetes</taxon>
        <taxon>Synchytriales</taxon>
        <taxon>Synchytriaceae</taxon>
        <taxon>Synchytrium</taxon>
    </lineage>
</organism>
<dbReference type="Proteomes" id="UP000317494">
    <property type="component" value="Unassembled WGS sequence"/>
</dbReference>
<proteinExistence type="predicted"/>
<evidence type="ECO:0000313" key="2">
    <source>
        <dbReference type="Proteomes" id="UP000317494"/>
    </source>
</evidence>